<keyword evidence="16" id="KW-1185">Reference proteome</keyword>
<keyword evidence="7" id="KW-0812">Transmembrane</keyword>
<evidence type="ECO:0000256" key="3">
    <source>
        <dbReference type="ARBA" id="ARBA00006739"/>
    </source>
</evidence>
<proteinExistence type="inferred from homology"/>
<dbReference type="EC" id="2.4.1.117" evidence="4"/>
<reference evidence="15" key="1">
    <citation type="submission" date="2017-09" db="EMBL/GenBank/DDBJ databases">
        <title>Complete Genome Sequence of ansamitocin-producing Bacterium Actinosynnema pretiosum X47.</title>
        <authorList>
            <person name="Cao G."/>
            <person name="Zong G."/>
            <person name="Zhong C."/>
            <person name="Fu J."/>
        </authorList>
    </citation>
    <scope>NUCLEOTIDE SEQUENCE [LARGE SCALE GENOMIC DNA]</scope>
    <source>
        <strain evidence="15">X47</strain>
    </source>
</reference>
<comment type="catalytic activity">
    <reaction evidence="12">
        <text>a di-trans,poly-cis-dolichyl phosphate + UDP-alpha-D-glucose = a di-trans,poly-cis-dolichyl beta-D-glucosyl phosphate + UDP</text>
        <dbReference type="Rhea" id="RHEA:15401"/>
        <dbReference type="Rhea" id="RHEA-COMP:19498"/>
        <dbReference type="Rhea" id="RHEA-COMP:19502"/>
        <dbReference type="ChEBI" id="CHEBI:57525"/>
        <dbReference type="ChEBI" id="CHEBI:57683"/>
        <dbReference type="ChEBI" id="CHEBI:58223"/>
        <dbReference type="ChEBI" id="CHEBI:58885"/>
        <dbReference type="EC" id="2.4.1.117"/>
    </reaction>
    <physiologicalReaction direction="left-to-right" evidence="12">
        <dbReference type="Rhea" id="RHEA:15402"/>
    </physiologicalReaction>
</comment>
<name>A0A290Z8Q0_9PSEU</name>
<dbReference type="InterPro" id="IPR029044">
    <property type="entry name" value="Nucleotide-diphossugar_trans"/>
</dbReference>
<evidence type="ECO:0000256" key="10">
    <source>
        <dbReference type="ARBA" id="ARBA00022989"/>
    </source>
</evidence>
<evidence type="ECO:0000313" key="16">
    <source>
        <dbReference type="Proteomes" id="UP000218505"/>
    </source>
</evidence>
<accession>A0A290Z8Q0</accession>
<dbReference type="PANTHER" id="PTHR10859">
    <property type="entry name" value="GLYCOSYL TRANSFERASE"/>
    <property type="match status" value="1"/>
</dbReference>
<comment type="pathway">
    <text evidence="2">Protein modification; protein glycosylation.</text>
</comment>
<feature type="compositionally biased region" description="Basic residues" evidence="13">
    <location>
        <begin position="440"/>
        <end position="456"/>
    </location>
</feature>
<evidence type="ECO:0000256" key="11">
    <source>
        <dbReference type="ARBA" id="ARBA00023136"/>
    </source>
</evidence>
<keyword evidence="10" id="KW-1133">Transmembrane helix</keyword>
<keyword evidence="11" id="KW-0472">Membrane</keyword>
<evidence type="ECO:0000259" key="14">
    <source>
        <dbReference type="Pfam" id="PF00535"/>
    </source>
</evidence>
<dbReference type="Proteomes" id="UP000218505">
    <property type="component" value="Chromosome"/>
</dbReference>
<comment type="subcellular location">
    <subcellularLocation>
        <location evidence="1">Endoplasmic reticulum membrane</location>
        <topology evidence="1">Single-pass membrane protein</topology>
    </subcellularLocation>
</comment>
<dbReference type="Pfam" id="PF00535">
    <property type="entry name" value="Glycos_transf_2"/>
    <property type="match status" value="1"/>
</dbReference>
<dbReference type="EMBL" id="CP023445">
    <property type="protein sequence ID" value="ATE55365.1"/>
    <property type="molecule type" value="Genomic_DNA"/>
</dbReference>
<evidence type="ECO:0000313" key="15">
    <source>
        <dbReference type="EMBL" id="ATE55365.1"/>
    </source>
</evidence>
<dbReference type="InterPro" id="IPR035518">
    <property type="entry name" value="DPG_synthase"/>
</dbReference>
<organism evidence="15 16">
    <name type="scientific">Actinosynnema pretiosum</name>
    <dbReference type="NCBI Taxonomy" id="42197"/>
    <lineage>
        <taxon>Bacteria</taxon>
        <taxon>Bacillati</taxon>
        <taxon>Actinomycetota</taxon>
        <taxon>Actinomycetes</taxon>
        <taxon>Pseudonocardiales</taxon>
        <taxon>Pseudonocardiaceae</taxon>
        <taxon>Actinosynnema</taxon>
    </lineage>
</organism>
<dbReference type="KEGG" id="apre:CNX65_20485"/>
<dbReference type="Gene3D" id="3.90.550.10">
    <property type="entry name" value="Spore Coat Polysaccharide Biosynthesis Protein SpsA, Chain A"/>
    <property type="match status" value="1"/>
</dbReference>
<evidence type="ECO:0000256" key="1">
    <source>
        <dbReference type="ARBA" id="ARBA00004389"/>
    </source>
</evidence>
<feature type="region of interest" description="Disordered" evidence="13">
    <location>
        <begin position="1"/>
        <end position="29"/>
    </location>
</feature>
<feature type="domain" description="Glycosyltransferase 2-like" evidence="14">
    <location>
        <begin position="182"/>
        <end position="345"/>
    </location>
</feature>
<evidence type="ECO:0000256" key="7">
    <source>
        <dbReference type="ARBA" id="ARBA00022692"/>
    </source>
</evidence>
<keyword evidence="5" id="KW-0328">Glycosyltransferase</keyword>
<dbReference type="GO" id="GO:0004581">
    <property type="term" value="F:dolichyl-phosphate beta-glucosyltransferase activity"/>
    <property type="evidence" value="ECO:0007669"/>
    <property type="project" value="UniProtKB-EC"/>
</dbReference>
<evidence type="ECO:0000256" key="12">
    <source>
        <dbReference type="ARBA" id="ARBA00045097"/>
    </source>
</evidence>
<keyword evidence="8" id="KW-0256">Endoplasmic reticulum</keyword>
<feature type="region of interest" description="Disordered" evidence="13">
    <location>
        <begin position="418"/>
        <end position="470"/>
    </location>
</feature>
<keyword evidence="6" id="KW-0808">Transferase</keyword>
<evidence type="ECO:0000256" key="8">
    <source>
        <dbReference type="ARBA" id="ARBA00022824"/>
    </source>
</evidence>
<evidence type="ECO:0000256" key="5">
    <source>
        <dbReference type="ARBA" id="ARBA00022676"/>
    </source>
</evidence>
<sequence>MDGHVPAQRSPQDEPPEPPPDGPSRAIPVGALPGAALIGGAALADPVLLGAAPAIPALLDAVLPDDLLPDDLLPDDLAPTAVLPGVVLPDALLPGDLLPDALLPAPLPLAPLPLAPLPPDVALTEVLLPEDLLPDDPLPDALLPDALLPDALLRPAEPLATTPHPGRPRPAPHPLSTVTVDLVIPVFNEERALPGCVATLHDYCTRRLPFDWTITIVDNASTDTTRRVAQDLAGHWPRVRVVSLDRRGKGNAVRTAWTGSSAGVVVYMDVDLSTGLDALVPLVAPLAVGHCDLAIGSRLAPGARTVRGARRELLSRGYNALIRLTHGTRFRDTQCGFKAARAEVVGPLLRRVRDDSWFFDTELLLLAEHNGLRVLEVPVDWVEDVDSRVDVTGTIAGNVRGLARVALAKLSGAAAVTDLPPRPAPGPTHPDAVLRDRPRSRLPRLRCPRPGARRRALPPPGHHPATPASG</sequence>
<evidence type="ECO:0000256" key="2">
    <source>
        <dbReference type="ARBA" id="ARBA00004922"/>
    </source>
</evidence>
<dbReference type="SUPFAM" id="SSF53448">
    <property type="entry name" value="Nucleotide-diphospho-sugar transferases"/>
    <property type="match status" value="1"/>
</dbReference>
<gene>
    <name evidence="15" type="ORF">CNX65_20485</name>
</gene>
<dbReference type="PANTHER" id="PTHR10859:SF91">
    <property type="entry name" value="DOLICHYL-PHOSPHATE BETA-GLUCOSYLTRANSFERASE"/>
    <property type="match status" value="1"/>
</dbReference>
<keyword evidence="9" id="KW-0735">Signal-anchor</keyword>
<dbReference type="AlphaFoldDB" id="A0A290Z8Q0"/>
<protein>
    <recommendedName>
        <fullName evidence="4">dolichyl-phosphate beta-glucosyltransferase</fullName>
        <ecNumber evidence="4">2.4.1.117</ecNumber>
    </recommendedName>
</protein>
<comment type="similarity">
    <text evidence="3">Belongs to the glycosyltransferase 2 family.</text>
</comment>
<evidence type="ECO:0000256" key="4">
    <source>
        <dbReference type="ARBA" id="ARBA00012583"/>
    </source>
</evidence>
<evidence type="ECO:0000256" key="6">
    <source>
        <dbReference type="ARBA" id="ARBA00022679"/>
    </source>
</evidence>
<dbReference type="InterPro" id="IPR001173">
    <property type="entry name" value="Glyco_trans_2-like"/>
</dbReference>
<dbReference type="GO" id="GO:0006487">
    <property type="term" value="P:protein N-linked glycosylation"/>
    <property type="evidence" value="ECO:0007669"/>
    <property type="project" value="TreeGrafter"/>
</dbReference>
<evidence type="ECO:0000256" key="13">
    <source>
        <dbReference type="SAM" id="MobiDB-lite"/>
    </source>
</evidence>
<dbReference type="RefSeq" id="WP_096495200.1">
    <property type="nucleotide sequence ID" value="NZ_CP023445.1"/>
</dbReference>
<dbReference type="CDD" id="cd04188">
    <property type="entry name" value="DPG_synthase"/>
    <property type="match status" value="1"/>
</dbReference>
<evidence type="ECO:0000256" key="9">
    <source>
        <dbReference type="ARBA" id="ARBA00022968"/>
    </source>
</evidence>